<proteinExistence type="predicted"/>
<accession>E1JTA7</accession>
<dbReference type="RefSeq" id="WP_005991430.1">
    <property type="nucleotide sequence ID" value="NZ_AECZ01000004.1"/>
</dbReference>
<evidence type="ECO:0000313" key="1">
    <source>
        <dbReference type="EMBL" id="EFL52367.1"/>
    </source>
</evidence>
<sequence length="42" mass="4908">MKMVDHINAILMDDTADKDKIDKTHLESLRKALDDMLTRFFA</sequence>
<keyword evidence="2" id="KW-1185">Reference proteome</keyword>
<reference evidence="1 2" key="1">
    <citation type="submission" date="2010-08" db="EMBL/GenBank/DDBJ databases">
        <title>The draft genome of Desulfovibrio fructosovorans JJ.</title>
        <authorList>
            <consortium name="US DOE Joint Genome Institute (JGI-PGF)"/>
            <person name="Lucas S."/>
            <person name="Copeland A."/>
            <person name="Lapidus A."/>
            <person name="Cheng J.-F."/>
            <person name="Bruce D."/>
            <person name="Goodwin L."/>
            <person name="Pitluck S."/>
            <person name="Land M.L."/>
            <person name="Hauser L."/>
            <person name="Chang Y.-J."/>
            <person name="Jeffries C."/>
            <person name="Wall J.D."/>
            <person name="Stahl D.A."/>
            <person name="Arkin A.P."/>
            <person name="Dehal P."/>
            <person name="Stolyar S.M."/>
            <person name="Hazen T.C."/>
            <person name="Woyke T.J."/>
        </authorList>
    </citation>
    <scope>NUCLEOTIDE SEQUENCE [LARGE SCALE GENOMIC DNA]</scope>
    <source>
        <strain evidence="1 2">JJ</strain>
    </source>
</reference>
<dbReference type="STRING" id="596151.DesfrDRAFT_0856"/>
<dbReference type="Proteomes" id="UP000006250">
    <property type="component" value="Unassembled WGS sequence"/>
</dbReference>
<comment type="caution">
    <text evidence="1">The sequence shown here is derived from an EMBL/GenBank/DDBJ whole genome shotgun (WGS) entry which is preliminary data.</text>
</comment>
<name>E1JTA7_SOLFR</name>
<gene>
    <name evidence="1" type="ORF">DesfrDRAFT_0856</name>
</gene>
<dbReference type="EMBL" id="AECZ01000004">
    <property type="protein sequence ID" value="EFL52367.1"/>
    <property type="molecule type" value="Genomic_DNA"/>
</dbReference>
<dbReference type="AlphaFoldDB" id="E1JTA7"/>
<protein>
    <submittedName>
        <fullName evidence="1">Uncharacterized protein</fullName>
    </submittedName>
</protein>
<evidence type="ECO:0000313" key="2">
    <source>
        <dbReference type="Proteomes" id="UP000006250"/>
    </source>
</evidence>
<organism evidence="1 2">
    <name type="scientific">Solidesulfovibrio fructosivorans JJ]</name>
    <dbReference type="NCBI Taxonomy" id="596151"/>
    <lineage>
        <taxon>Bacteria</taxon>
        <taxon>Pseudomonadati</taxon>
        <taxon>Thermodesulfobacteriota</taxon>
        <taxon>Desulfovibrionia</taxon>
        <taxon>Desulfovibrionales</taxon>
        <taxon>Desulfovibrionaceae</taxon>
        <taxon>Solidesulfovibrio</taxon>
    </lineage>
</organism>